<dbReference type="Proteomes" id="UP001059401">
    <property type="component" value="Chromosome"/>
</dbReference>
<organism evidence="1 2">
    <name type="scientific">Treponema putidum</name>
    <dbReference type="NCBI Taxonomy" id="221027"/>
    <lineage>
        <taxon>Bacteria</taxon>
        <taxon>Pseudomonadati</taxon>
        <taxon>Spirochaetota</taxon>
        <taxon>Spirochaetia</taxon>
        <taxon>Spirochaetales</taxon>
        <taxon>Treponemataceae</taxon>
        <taxon>Treponema</taxon>
    </lineage>
</organism>
<evidence type="ECO:0000313" key="2">
    <source>
        <dbReference type="Proteomes" id="UP001059401"/>
    </source>
</evidence>
<dbReference type="InterPro" id="IPR029044">
    <property type="entry name" value="Nucleotide-diphossugar_trans"/>
</dbReference>
<dbReference type="SUPFAM" id="SSF53448">
    <property type="entry name" value="Nucleotide-diphospho-sugar transferases"/>
    <property type="match status" value="1"/>
</dbReference>
<accession>A0ABY5HS86</accession>
<dbReference type="RefSeq" id="WP_255806182.1">
    <property type="nucleotide sequence ID" value="NZ_CP038802.1"/>
</dbReference>
<dbReference type="EMBL" id="CP038802">
    <property type="protein sequence ID" value="UTY28301.1"/>
    <property type="molecule type" value="Genomic_DNA"/>
</dbReference>
<proteinExistence type="predicted"/>
<keyword evidence="2" id="KW-1185">Reference proteome</keyword>
<name>A0ABY5HS86_9SPIR</name>
<protein>
    <recommendedName>
        <fullName evidence="3">Glycosyl transferase family 2</fullName>
    </recommendedName>
</protein>
<evidence type="ECO:0000313" key="1">
    <source>
        <dbReference type="EMBL" id="UTY28301.1"/>
    </source>
</evidence>
<gene>
    <name evidence="1" type="ORF">E4N76_04395</name>
</gene>
<reference evidence="1" key="1">
    <citation type="submission" date="2019-04" db="EMBL/GenBank/DDBJ databases">
        <title>Whole genome sequencing of oral phylogroup 2 treponemes.</title>
        <authorList>
            <person name="Chan Y."/>
            <person name="Zeng H.H."/>
            <person name="Yu X.L."/>
            <person name="Leung W.K."/>
            <person name="Watt R.M."/>
        </authorList>
    </citation>
    <scope>NUCLEOTIDE SEQUENCE</scope>
    <source>
        <strain evidence="1">OMZ 847</strain>
    </source>
</reference>
<evidence type="ECO:0008006" key="3">
    <source>
        <dbReference type="Google" id="ProtNLM"/>
    </source>
</evidence>
<sequence length="261" mass="30687">MNDLTYLVSAPPQNIDVLKFHSILLKKYWADCPYETAAVINDNTIQYNTIQYNTIIFSGRQKNTIGRLRYALEKIKTPYVLLSYEDFFIYSPVHTARIKELFSVMKEYGAMFFSLTSAFLNDYPYIDTARRIKEIPENTAYRYNFQVGIWQKDFLLSLLADYDNIWDFERQASFNSKGKNTRVLQADYSGYPYIECVRRGKWLPEGIRLLVNEGLYPDLKIRGILSEFNMLQQSLKGFIFNLNREAITKFINLFNCGYKAR</sequence>